<keyword evidence="7 13" id="KW-1133">Transmembrane helix</keyword>
<evidence type="ECO:0000256" key="6">
    <source>
        <dbReference type="ARBA" id="ARBA00022692"/>
    </source>
</evidence>
<keyword evidence="10 13" id="KW-0472">Membrane</keyword>
<geneLocation type="plasmid" evidence="16">
    <name>unnamed6</name>
</geneLocation>
<comment type="subcellular location">
    <subcellularLocation>
        <location evidence="3">Membrane</location>
    </subcellularLocation>
</comment>
<keyword evidence="6 13" id="KW-0812">Transmembrane</keyword>
<proteinExistence type="inferred from homology"/>
<evidence type="ECO:0000259" key="14">
    <source>
        <dbReference type="Pfam" id="PF01024"/>
    </source>
</evidence>
<reference evidence="15 18" key="2">
    <citation type="submission" date="2019-05" db="EMBL/GenBank/DDBJ databases">
        <authorList>
            <consortium name="NARMS: The National Antimicrobial Resistance Monitoring System"/>
        </authorList>
    </citation>
    <scope>NUCLEOTIDE SEQUENCE [LARGE SCALE GENOMIC DNA]</scope>
    <source>
        <strain evidence="15 18">CVM N18EC122</strain>
    </source>
</reference>
<feature type="transmembrane region" description="Helical" evidence="13">
    <location>
        <begin position="594"/>
        <end position="612"/>
    </location>
</feature>
<feature type="compositionally biased region" description="Polar residues" evidence="12">
    <location>
        <begin position="49"/>
        <end position="65"/>
    </location>
</feature>
<feature type="coiled-coil region" evidence="11">
    <location>
        <begin position="348"/>
        <end position="436"/>
    </location>
</feature>
<evidence type="ECO:0000256" key="5">
    <source>
        <dbReference type="ARBA" id="ARBA00022529"/>
    </source>
</evidence>
<comment type="caution">
    <text evidence="16">The sequence shown here is derived from an EMBL/GenBank/DDBJ whole genome shotgun (WGS) entry which is preliminary data.</text>
</comment>
<dbReference type="GO" id="GO:0140911">
    <property type="term" value="F:pore-forming activity"/>
    <property type="evidence" value="ECO:0007669"/>
    <property type="project" value="InterPro"/>
</dbReference>
<organism evidence="16 17">
    <name type="scientific">Escherichia coli</name>
    <dbReference type="NCBI Taxonomy" id="562"/>
    <lineage>
        <taxon>Bacteria</taxon>
        <taxon>Pseudomonadati</taxon>
        <taxon>Pseudomonadota</taxon>
        <taxon>Gammaproteobacteria</taxon>
        <taxon>Enterobacterales</taxon>
        <taxon>Enterobacteriaceae</taxon>
        <taxon>Escherichia</taxon>
    </lineage>
</organism>
<keyword evidence="8" id="KW-0044">Antibiotic</keyword>
<comment type="similarity">
    <text evidence="4">Belongs to the channel forming colicin family.</text>
</comment>
<dbReference type="EMBL" id="AASEBA010000102">
    <property type="protein sequence ID" value="EFC9752553.1"/>
    <property type="molecule type" value="Genomic_DNA"/>
</dbReference>
<evidence type="ECO:0000313" key="15">
    <source>
        <dbReference type="EMBL" id="EFC9752553.1"/>
    </source>
</evidence>
<evidence type="ECO:0000256" key="10">
    <source>
        <dbReference type="ARBA" id="ARBA00023136"/>
    </source>
</evidence>
<feature type="compositionally biased region" description="Gly residues" evidence="12">
    <location>
        <begin position="33"/>
        <end position="47"/>
    </location>
</feature>
<keyword evidence="16" id="KW-0614">Plasmid</keyword>
<evidence type="ECO:0000256" key="4">
    <source>
        <dbReference type="ARBA" id="ARBA00007595"/>
    </source>
</evidence>
<dbReference type="AlphaFoldDB" id="A0A2U2ULN9"/>
<dbReference type="Gene3D" id="1.10.490.30">
    <property type="entry name" value="Colicin"/>
    <property type="match status" value="1"/>
</dbReference>
<dbReference type="Proteomes" id="UP000532204">
    <property type="component" value="Unassembled WGS sequence"/>
</dbReference>
<protein>
    <submittedName>
        <fullName evidence="16">Pore-forming bacteriocin colicin Y</fullName>
    </submittedName>
</protein>
<evidence type="ECO:0000256" key="7">
    <source>
        <dbReference type="ARBA" id="ARBA00022989"/>
    </source>
</evidence>
<dbReference type="GO" id="GO:0016020">
    <property type="term" value="C:membrane"/>
    <property type="evidence" value="ECO:0007669"/>
    <property type="project" value="UniProtKB-SubCell"/>
</dbReference>
<keyword evidence="9" id="KW-0078">Bacteriocin</keyword>
<sequence length="629" mass="67209">MVCFKSQRGMNMPGFNYGGYGDGTGWSSESGGPAPGGGMHGNSGGQRGDNANSSNSVSQQISAIQNDQKLKQKVVNMLIAARKMNPEAKMILGSIAPSGVMQVTIEGITSTQAKQLGLGGLVMGYNASGVIGAVGEIDTGHRLNASGASTPGSETSVESFVNGQKPAGEWHAVAKDSWTGAGPVNVGLVNNAIKSVRIIKKGYVTGVLLPEEVMNKAEYKAMRQAFDSLPLAKQGEAVRQIVAAWSLAYQDFPVNLKKDMGRVTERVVDAVNLALILNQISSGMSASQKDVDAANRIINETVKAINDVNLKIAEKKKQQVPLLSLMKQKQKEVEELKKVFKNHSYHRIRDAQRAYDDARNKNDLLVSDINALQAQVSGLTARKQQAEKNKAAAEKAKADAKAKAEAEKAAAEAKAKAEAEKARKESEAKANNEKAVLTKASEIIISVGDKVGEYLGDKYKALSREIAGNIKNFQGKTIRSYDEAMASVNKLMANPDLKINAADRDVIVNAWKAFDAEDMGNKFAALGKTFKAADYVMKANNVREKSIEGYQTGNWGPLMREVESWVVSGIASAVALAIFSATLGAYLLAVGASAAVVGIIGIIIASFIGALIDDKFIDRLNNEIIRPAY</sequence>
<evidence type="ECO:0000256" key="3">
    <source>
        <dbReference type="ARBA" id="ARBA00004370"/>
    </source>
</evidence>
<gene>
    <name evidence="16" type="primary">cya</name>
    <name evidence="16" type="ORF">DD762_27175</name>
    <name evidence="15" type="ORF">E6D34_25630</name>
</gene>
<dbReference type="GO" id="GO:0050829">
    <property type="term" value="P:defense response to Gram-negative bacterium"/>
    <property type="evidence" value="ECO:0007669"/>
    <property type="project" value="InterPro"/>
</dbReference>
<evidence type="ECO:0000256" key="1">
    <source>
        <dbReference type="ARBA" id="ARBA00002178"/>
    </source>
</evidence>
<evidence type="ECO:0000313" key="18">
    <source>
        <dbReference type="Proteomes" id="UP000532204"/>
    </source>
</evidence>
<dbReference type="PRINTS" id="PR00280">
    <property type="entry name" value="CHANLCOLICIN"/>
</dbReference>
<evidence type="ECO:0000256" key="13">
    <source>
        <dbReference type="SAM" id="Phobius"/>
    </source>
</evidence>
<dbReference type="GO" id="GO:0031640">
    <property type="term" value="P:killing of cells of another organism"/>
    <property type="evidence" value="ECO:0007669"/>
    <property type="project" value="UniProtKB-KW"/>
</dbReference>
<evidence type="ECO:0000256" key="8">
    <source>
        <dbReference type="ARBA" id="ARBA00023022"/>
    </source>
</evidence>
<feature type="domain" description="Channel forming colicins" evidence="14">
    <location>
        <begin position="427"/>
        <end position="622"/>
    </location>
</feature>
<evidence type="ECO:0000313" key="16">
    <source>
        <dbReference type="EMBL" id="PWH51933.1"/>
    </source>
</evidence>
<evidence type="ECO:0000313" key="17">
    <source>
        <dbReference type="Proteomes" id="UP000245761"/>
    </source>
</evidence>
<keyword evidence="5" id="KW-0929">Antimicrobial</keyword>
<dbReference type="RefSeq" id="WP_109336664.1">
    <property type="nucleotide sequence ID" value="NZ_BFID01000100.1"/>
</dbReference>
<feature type="transmembrane region" description="Helical" evidence="13">
    <location>
        <begin position="565"/>
        <end position="588"/>
    </location>
</feature>
<dbReference type="Proteomes" id="UP000245761">
    <property type="component" value="Unassembled WGS sequence"/>
</dbReference>
<comment type="function">
    <text evidence="2">Colicins are polypeptide toxins produced by and active against E.coli and closely related bacteria.</text>
</comment>
<dbReference type="InterPro" id="IPR038283">
    <property type="entry name" value="Channel_colicin_C_sf"/>
</dbReference>
<name>A0A2U2ULN9_ECOLX</name>
<evidence type="ECO:0000256" key="2">
    <source>
        <dbReference type="ARBA" id="ARBA00003197"/>
    </source>
</evidence>
<dbReference type="SUPFAM" id="SSF56837">
    <property type="entry name" value="Colicin"/>
    <property type="match status" value="1"/>
</dbReference>
<feature type="region of interest" description="Disordered" evidence="12">
    <location>
        <begin position="28"/>
        <end position="65"/>
    </location>
</feature>
<evidence type="ECO:0000256" key="11">
    <source>
        <dbReference type="SAM" id="Coils"/>
    </source>
</evidence>
<keyword evidence="11" id="KW-0175">Coiled coil</keyword>
<comment type="function">
    <text evidence="1">This colicin is a channel-forming colicin. This class of transmembrane toxins depolarize the cytoplasmic membrane, leading to dissipation of cellular energy.</text>
</comment>
<accession>A0A2U2ULN9</accession>
<dbReference type="Pfam" id="PF01024">
    <property type="entry name" value="Colicin"/>
    <property type="match status" value="1"/>
</dbReference>
<evidence type="ECO:0000256" key="9">
    <source>
        <dbReference type="ARBA" id="ARBA00023048"/>
    </source>
</evidence>
<dbReference type="EMBL" id="QEMT01000100">
    <property type="protein sequence ID" value="PWH51933.1"/>
    <property type="molecule type" value="Genomic_DNA"/>
</dbReference>
<evidence type="ECO:0000256" key="12">
    <source>
        <dbReference type="SAM" id="MobiDB-lite"/>
    </source>
</evidence>
<dbReference type="InterPro" id="IPR000293">
    <property type="entry name" value="Channel_colicin_C"/>
</dbReference>
<reference evidence="16 17" key="1">
    <citation type="submission" date="2018-04" db="EMBL/GenBank/DDBJ databases">
        <title>Draft Genomic Sequencing Of Potential Extraintestinal Pathogenic Escherichia coli B8S56 Isolated from Retail Chicken Skin.</title>
        <authorList>
            <person name="Xu A."/>
            <person name="Tilman S."/>
            <person name="Wisser-Parker K."/>
            <person name="Scullen O.J."/>
            <person name="Sommers C."/>
        </authorList>
    </citation>
    <scope>NUCLEOTIDE SEQUENCE [LARGE SCALE GENOMIC DNA]</scope>
    <source>
        <strain evidence="16 17">B8S56</strain>
        <plasmid evidence="16">unnamed6</plasmid>
    </source>
</reference>